<keyword evidence="5" id="KW-1185">Reference proteome</keyword>
<sequence length="282" mass="28739">MNYFNNIFFLGLLFFLISRAFADCDFTNTSGCTCVTGDPTGGLECGHELTNNCPSDPGSLFLCNITDQSICRFTGGCIFGCCATGDGNSKCCVDAACSGCTGTVYQNLAGSPPADPNNPNSPPPPINGPGNGPNNPPPGSPNGPNNPPPPGSPNGPGNLPFPGSPNGPGNLPSPGFPNGPGNLPSPGSPNGPNNPPPPGFPNSPGISSPNYQDLCIGVSSGIVEFSGCTNFISGFNDPLTATSNFNLMITCTVICDCDVNYNNSDLNTWHECITGCLGCSTF</sequence>
<reference evidence="3 5" key="1">
    <citation type="submission" date="2018-06" db="EMBL/GenBank/DDBJ databases">
        <title>Comparative genomics reveals the genomic features of Rhizophagus irregularis, R. cerebriforme, R. diaphanum and Gigaspora rosea, and their symbiotic lifestyle signature.</title>
        <authorList>
            <person name="Morin E."/>
            <person name="San Clemente H."/>
            <person name="Chen E.C.H."/>
            <person name="De La Providencia I."/>
            <person name="Hainaut M."/>
            <person name="Kuo A."/>
            <person name="Kohler A."/>
            <person name="Murat C."/>
            <person name="Tang N."/>
            <person name="Roy S."/>
            <person name="Loubradou J."/>
            <person name="Henrissat B."/>
            <person name="Grigoriev I.V."/>
            <person name="Corradi N."/>
            <person name="Roux C."/>
            <person name="Martin F.M."/>
        </authorList>
    </citation>
    <scope>NUCLEOTIDE SEQUENCE [LARGE SCALE GENOMIC DNA]</scope>
    <source>
        <strain evidence="3 5">DAOM 227022</strain>
    </source>
</reference>
<gene>
    <name evidence="4" type="ORF">C1645_841295</name>
    <name evidence="3" type="ORF">C1645_848864</name>
</gene>
<name>A0A397S2M0_9GLOM</name>
<evidence type="ECO:0000256" key="2">
    <source>
        <dbReference type="SAM" id="SignalP"/>
    </source>
</evidence>
<feature type="compositionally biased region" description="Pro residues" evidence="1">
    <location>
        <begin position="134"/>
        <end position="153"/>
    </location>
</feature>
<organism evidence="3 5">
    <name type="scientific">Glomus cerebriforme</name>
    <dbReference type="NCBI Taxonomy" id="658196"/>
    <lineage>
        <taxon>Eukaryota</taxon>
        <taxon>Fungi</taxon>
        <taxon>Fungi incertae sedis</taxon>
        <taxon>Mucoromycota</taxon>
        <taxon>Glomeromycotina</taxon>
        <taxon>Glomeromycetes</taxon>
        <taxon>Glomerales</taxon>
        <taxon>Glomeraceae</taxon>
        <taxon>Glomus</taxon>
    </lineage>
</organism>
<dbReference type="Proteomes" id="UP000265703">
    <property type="component" value="Unassembled WGS sequence"/>
</dbReference>
<evidence type="ECO:0000313" key="4">
    <source>
        <dbReference type="EMBL" id="RIA79199.1"/>
    </source>
</evidence>
<dbReference type="AlphaFoldDB" id="A0A397S2M0"/>
<protein>
    <submittedName>
        <fullName evidence="3">Uncharacterized protein</fullName>
    </submittedName>
</protein>
<evidence type="ECO:0000256" key="1">
    <source>
        <dbReference type="SAM" id="MobiDB-lite"/>
    </source>
</evidence>
<feature type="chain" id="PRO_5036074706" evidence="2">
    <location>
        <begin position="23"/>
        <end position="282"/>
    </location>
</feature>
<feature type="region of interest" description="Disordered" evidence="1">
    <location>
        <begin position="111"/>
        <end position="206"/>
    </location>
</feature>
<feature type="compositionally biased region" description="Pro residues" evidence="1">
    <location>
        <begin position="113"/>
        <end position="127"/>
    </location>
</feature>
<proteinExistence type="predicted"/>
<accession>A0A397S2M0</accession>
<dbReference type="EMBL" id="QKYT01001733">
    <property type="protein sequence ID" value="RIA78979.1"/>
    <property type="molecule type" value="Genomic_DNA"/>
</dbReference>
<evidence type="ECO:0000313" key="5">
    <source>
        <dbReference type="Proteomes" id="UP000265703"/>
    </source>
</evidence>
<keyword evidence="2" id="KW-0732">Signal</keyword>
<dbReference type="OrthoDB" id="2368260at2759"/>
<feature type="compositionally biased region" description="Pro residues" evidence="1">
    <location>
        <begin position="186"/>
        <end position="201"/>
    </location>
</feature>
<evidence type="ECO:0000313" key="3">
    <source>
        <dbReference type="EMBL" id="RIA78979.1"/>
    </source>
</evidence>
<dbReference type="EMBL" id="QKYT01001472">
    <property type="protein sequence ID" value="RIA79199.1"/>
    <property type="molecule type" value="Genomic_DNA"/>
</dbReference>
<comment type="caution">
    <text evidence="3">The sequence shown here is derived from an EMBL/GenBank/DDBJ whole genome shotgun (WGS) entry which is preliminary data.</text>
</comment>
<feature type="signal peptide" evidence="2">
    <location>
        <begin position="1"/>
        <end position="22"/>
    </location>
</feature>